<comment type="subcellular location">
    <subcellularLocation>
        <location evidence="1">Nucleus</location>
    </subcellularLocation>
    <subcellularLocation>
        <location evidence="1">Cytoplasm</location>
    </subcellularLocation>
</comment>
<proteinExistence type="inferred from homology"/>
<evidence type="ECO:0000256" key="1">
    <source>
        <dbReference type="RuleBase" id="RU367049"/>
    </source>
</evidence>
<accession>A0ABQ5CFW1</accession>
<dbReference type="InterPro" id="IPR004806">
    <property type="entry name" value="Rad23"/>
</dbReference>
<organism evidence="3 4">
    <name type="scientific">Tanacetum coccineum</name>
    <dbReference type="NCBI Taxonomy" id="301880"/>
    <lineage>
        <taxon>Eukaryota</taxon>
        <taxon>Viridiplantae</taxon>
        <taxon>Streptophyta</taxon>
        <taxon>Embryophyta</taxon>
        <taxon>Tracheophyta</taxon>
        <taxon>Spermatophyta</taxon>
        <taxon>Magnoliopsida</taxon>
        <taxon>eudicotyledons</taxon>
        <taxon>Gunneridae</taxon>
        <taxon>Pentapetalae</taxon>
        <taxon>asterids</taxon>
        <taxon>campanulids</taxon>
        <taxon>Asterales</taxon>
        <taxon>Asteraceae</taxon>
        <taxon>Asteroideae</taxon>
        <taxon>Anthemideae</taxon>
        <taxon>Anthemidinae</taxon>
        <taxon>Tanacetum</taxon>
    </lineage>
</organism>
<evidence type="ECO:0000313" key="3">
    <source>
        <dbReference type="EMBL" id="GJT24838.1"/>
    </source>
</evidence>
<dbReference type="Proteomes" id="UP001151760">
    <property type="component" value="Unassembled WGS sequence"/>
</dbReference>
<dbReference type="SUPFAM" id="SSF81383">
    <property type="entry name" value="F-box domain"/>
    <property type="match status" value="1"/>
</dbReference>
<evidence type="ECO:0000313" key="4">
    <source>
        <dbReference type="Proteomes" id="UP001151760"/>
    </source>
</evidence>
<keyword evidence="1" id="KW-0539">Nucleus</keyword>
<comment type="similarity">
    <text evidence="1">Belongs to the RAD23 family.</text>
</comment>
<sequence>MERIKKRRRLIRRQQLQDVPELIQQIQSLLPADQAARTCVVSKSWLHALSTTPDLRFQPVKSLNKQQETQYMRLINRTLQSTVSFGSLRELCLNYISIDDECSDMINSKFPFLESLALTLICCDMETLDIRCVSLRRLTIHLMQKKQIKEKIETKTGNVYRPHLKDGDAKWEALTSSSKSSLNKWNVPGDLGAAMPQAVTVTPEEREAIERATYGFEVPPVIKIRFDCGLVALVGYIESEFGFLFQLEAMGFDRALVLEVFFTCNKNEELAANYLLDHMHEFED</sequence>
<dbReference type="PRINTS" id="PR01839">
    <property type="entry name" value="RAD23PROTEIN"/>
</dbReference>
<keyword evidence="1" id="KW-0227">DNA damage</keyword>
<comment type="caution">
    <text evidence="3">The sequence shown here is derived from an EMBL/GenBank/DDBJ whole genome shotgun (WGS) entry which is preliminary data.</text>
</comment>
<dbReference type="Pfam" id="PF00627">
    <property type="entry name" value="UBA"/>
    <property type="match status" value="1"/>
</dbReference>
<keyword evidence="1" id="KW-0234">DNA repair</keyword>
<dbReference type="PANTHER" id="PTHR31639">
    <property type="entry name" value="F-BOX PROTEIN-LIKE"/>
    <property type="match status" value="1"/>
</dbReference>
<reference evidence="3" key="2">
    <citation type="submission" date="2022-01" db="EMBL/GenBank/DDBJ databases">
        <authorList>
            <person name="Yamashiro T."/>
            <person name="Shiraishi A."/>
            <person name="Satake H."/>
            <person name="Nakayama K."/>
        </authorList>
    </citation>
    <scope>NUCLEOTIDE SEQUENCE</scope>
</reference>
<dbReference type="EMBL" id="BQNB010014166">
    <property type="protein sequence ID" value="GJT24838.1"/>
    <property type="molecule type" value="Genomic_DNA"/>
</dbReference>
<dbReference type="Gene3D" id="1.10.8.10">
    <property type="entry name" value="DNA helicase RuvA subunit, C-terminal domain"/>
    <property type="match status" value="1"/>
</dbReference>
<keyword evidence="1" id="KW-0963">Cytoplasm</keyword>
<feature type="domain" description="UBA" evidence="2">
    <location>
        <begin position="236"/>
        <end position="278"/>
    </location>
</feature>
<dbReference type="PROSITE" id="PS50030">
    <property type="entry name" value="UBA"/>
    <property type="match status" value="1"/>
</dbReference>
<dbReference type="InterPro" id="IPR036047">
    <property type="entry name" value="F-box-like_dom_sf"/>
</dbReference>
<evidence type="ECO:0000259" key="2">
    <source>
        <dbReference type="PROSITE" id="PS50030"/>
    </source>
</evidence>
<dbReference type="InterPro" id="IPR009060">
    <property type="entry name" value="UBA-like_sf"/>
</dbReference>
<comment type="function">
    <text evidence="1">Multiubiquitin chain receptor involved in modulation of proteasomal degradation. Involved in nucleotide excision repair.</text>
</comment>
<gene>
    <name evidence="3" type="ORF">Tco_0894775</name>
</gene>
<name>A0ABQ5CFW1_9ASTR</name>
<protein>
    <recommendedName>
        <fullName evidence="1">Ubiquitin receptor RAD23</fullName>
    </recommendedName>
    <alternativeName>
        <fullName evidence="1">DNA repair protein RAD23</fullName>
    </alternativeName>
</protein>
<dbReference type="InterPro" id="IPR015940">
    <property type="entry name" value="UBA"/>
</dbReference>
<dbReference type="SUPFAM" id="SSF46934">
    <property type="entry name" value="UBA-like"/>
    <property type="match status" value="1"/>
</dbReference>
<reference evidence="3" key="1">
    <citation type="journal article" date="2022" name="Int. J. Mol. Sci.">
        <title>Draft Genome of Tanacetum Coccineum: Genomic Comparison of Closely Related Tanacetum-Family Plants.</title>
        <authorList>
            <person name="Yamashiro T."/>
            <person name="Shiraishi A."/>
            <person name="Nakayama K."/>
            <person name="Satake H."/>
        </authorList>
    </citation>
    <scope>NUCLEOTIDE SEQUENCE</scope>
</reference>
<dbReference type="PANTHER" id="PTHR31639:SF42">
    <property type="entry name" value="OS02G0160200 PROTEIN"/>
    <property type="match status" value="1"/>
</dbReference>
<keyword evidence="4" id="KW-1185">Reference proteome</keyword>